<reference evidence="3 4" key="1">
    <citation type="journal article" date="2015" name="Genome Announc.">
        <title>Expanding the biotechnology potential of lactobacilli through comparative genomics of 213 strains and associated genera.</title>
        <authorList>
            <person name="Sun Z."/>
            <person name="Harris H.M."/>
            <person name="McCann A."/>
            <person name="Guo C."/>
            <person name="Argimon S."/>
            <person name="Zhang W."/>
            <person name="Yang X."/>
            <person name="Jeffery I.B."/>
            <person name="Cooney J.C."/>
            <person name="Kagawa T.F."/>
            <person name="Liu W."/>
            <person name="Song Y."/>
            <person name="Salvetti E."/>
            <person name="Wrobel A."/>
            <person name="Rasinkangas P."/>
            <person name="Parkhill J."/>
            <person name="Rea M.C."/>
            <person name="O'Sullivan O."/>
            <person name="Ritari J."/>
            <person name="Douillard F.P."/>
            <person name="Paul Ross R."/>
            <person name="Yang R."/>
            <person name="Briner A.E."/>
            <person name="Felis G.E."/>
            <person name="de Vos W.M."/>
            <person name="Barrangou R."/>
            <person name="Klaenhammer T.R."/>
            <person name="Caufield P.W."/>
            <person name="Cui Y."/>
            <person name="Zhang H."/>
            <person name="O'Toole P.W."/>
        </authorList>
    </citation>
    <scope>NUCLEOTIDE SEQUENCE [LARGE SCALE GENOMIC DNA]</scope>
    <source>
        <strain evidence="3 4">DSM 18630</strain>
    </source>
</reference>
<dbReference type="STRING" id="1423750.FC89_GL000385"/>
<dbReference type="NCBIfam" id="TIGR04092">
    <property type="entry name" value="LTA_DltD"/>
    <property type="match status" value="1"/>
</dbReference>
<comment type="pathway">
    <text evidence="1">Cell wall biogenesis; lipoteichoic acid biosynthesis.</text>
</comment>
<dbReference type="Proteomes" id="UP000051451">
    <property type="component" value="Unassembled WGS sequence"/>
</dbReference>
<dbReference type="GO" id="GO:0005886">
    <property type="term" value="C:plasma membrane"/>
    <property type="evidence" value="ECO:0007669"/>
    <property type="project" value="UniProtKB-UniRule"/>
</dbReference>
<evidence type="ECO:0000313" key="3">
    <source>
        <dbReference type="EMBL" id="KRM07072.1"/>
    </source>
</evidence>
<dbReference type="EMBL" id="AZGB01000009">
    <property type="protein sequence ID" value="KRM07072.1"/>
    <property type="molecule type" value="Genomic_DNA"/>
</dbReference>
<dbReference type="AlphaFoldDB" id="A0A0R1VMQ0"/>
<keyword evidence="4" id="KW-1185">Reference proteome</keyword>
<dbReference type="InterPro" id="IPR023896">
    <property type="entry name" value="LTA_DltD"/>
</dbReference>
<comment type="similarity">
    <text evidence="1">Belongs to the DltD family.</text>
</comment>
<organism evidence="3 4">
    <name type="scientific">Liquorilactobacillus ghanensis DSM 18630</name>
    <dbReference type="NCBI Taxonomy" id="1423750"/>
    <lineage>
        <taxon>Bacteria</taxon>
        <taxon>Bacillati</taxon>
        <taxon>Bacillota</taxon>
        <taxon>Bacilli</taxon>
        <taxon>Lactobacillales</taxon>
        <taxon>Lactobacillaceae</taxon>
        <taxon>Liquorilactobacillus</taxon>
    </lineage>
</organism>
<dbReference type="UniPathway" id="UPA00556"/>
<protein>
    <recommendedName>
        <fullName evidence="1">Protein DltD</fullName>
    </recommendedName>
</protein>
<dbReference type="PANTHER" id="PTHR40039">
    <property type="entry name" value="PROTEIN DLTD"/>
    <property type="match status" value="1"/>
</dbReference>
<evidence type="ECO:0000256" key="2">
    <source>
        <dbReference type="SAM" id="Phobius"/>
    </source>
</evidence>
<evidence type="ECO:0000256" key="1">
    <source>
        <dbReference type="PIRNR" id="PIRNR021438"/>
    </source>
</evidence>
<dbReference type="GO" id="GO:0070395">
    <property type="term" value="P:lipoteichoic acid biosynthetic process"/>
    <property type="evidence" value="ECO:0007669"/>
    <property type="project" value="UniProtKB-UniRule"/>
</dbReference>
<dbReference type="Pfam" id="PF04914">
    <property type="entry name" value="DltD"/>
    <property type="match status" value="1"/>
</dbReference>
<keyword evidence="1 2" id="KW-0472">Membrane</keyword>
<keyword evidence="2" id="KW-1133">Transmembrane helix</keyword>
<comment type="caution">
    <text evidence="3">The sequence shown here is derived from an EMBL/GenBank/DDBJ whole genome shotgun (WGS) entry which is preliminary data.</text>
</comment>
<keyword evidence="1" id="KW-1003">Cell membrane</keyword>
<dbReference type="PATRIC" id="fig|1423750.3.peg.394"/>
<dbReference type="OrthoDB" id="1700484at2"/>
<accession>A0A0R1VMQ0</accession>
<dbReference type="PANTHER" id="PTHR40039:SF1">
    <property type="entry name" value="PROTEIN DLTD"/>
    <property type="match status" value="1"/>
</dbReference>
<sequence>MKKNYRLWPIFGPIIIAVLLLIGLFMLPLNFKVSSKTLKEAAVSLDTATFKNQFLKKQALETKKTNYVPFFGSSELERMDRFHPSVMAAKYHNYRPFLLGKKGAQSLPQVLAMETILPQLKNRKVVFIVSPQWFVKRGITPPAFKYYNGDLADFTWLQHADPHSAYDRYFARRLVRLLGPNDRVGQMAAQIAAGHKLTSANYQWISFQRKFLIHEDQLFSRFRPNENYEKRIVPKINQLPKHYNYQKLQTLARGDAQRQTTNNNFGILNNFYSTRVKPNKTLLKGAEKNFSYLKSPEYSDFELVLQQLAKQHTQVLFMIQPVNSKWADYTGLNMQMYYQTVRKIKYQLHQQGFNNIADYSHQGSTPYFMEDTIHIGWAGWVKFDKRVAAFVAQKNEKPVYHLQKKFLQQNWQQLEPTQQNLKAFSRE</sequence>
<dbReference type="PIRSF" id="PIRSF021438">
    <property type="entry name" value="DltD"/>
    <property type="match status" value="1"/>
</dbReference>
<gene>
    <name evidence="3" type="ORF">FC89_GL000385</name>
</gene>
<dbReference type="RefSeq" id="WP_057871171.1">
    <property type="nucleotide sequence ID" value="NZ_AZGB01000009.1"/>
</dbReference>
<feature type="transmembrane region" description="Helical" evidence="2">
    <location>
        <begin position="7"/>
        <end position="29"/>
    </location>
</feature>
<evidence type="ECO:0000313" key="4">
    <source>
        <dbReference type="Proteomes" id="UP000051451"/>
    </source>
</evidence>
<dbReference type="InterPro" id="IPR006998">
    <property type="entry name" value="DltD"/>
</dbReference>
<proteinExistence type="inferred from homology"/>
<keyword evidence="2" id="KW-0812">Transmembrane</keyword>
<name>A0A0R1VMQ0_9LACO</name>
<dbReference type="GeneID" id="98318437"/>